<evidence type="ECO:0000256" key="1">
    <source>
        <dbReference type="SAM" id="SignalP"/>
    </source>
</evidence>
<dbReference type="PIRSF" id="PIRSF012335">
    <property type="entry name" value="UCP012335"/>
    <property type="match status" value="1"/>
</dbReference>
<organism evidence="3">
    <name type="scientific">Salmonella enterica I</name>
    <dbReference type="NCBI Taxonomy" id="59201"/>
    <lineage>
        <taxon>Bacteria</taxon>
        <taxon>Pseudomonadati</taxon>
        <taxon>Pseudomonadota</taxon>
        <taxon>Gammaproteobacteria</taxon>
        <taxon>Enterobacterales</taxon>
        <taxon>Enterobacteriaceae</taxon>
        <taxon>Salmonella</taxon>
    </lineage>
</organism>
<evidence type="ECO:0000313" key="3">
    <source>
        <dbReference type="EMBL" id="EDH1112616.1"/>
    </source>
</evidence>
<protein>
    <submittedName>
        <fullName evidence="3">DUF2846 domain-containing protein</fullName>
    </submittedName>
</protein>
<gene>
    <name evidence="3" type="ORF">GCX84_24200</name>
</gene>
<dbReference type="AlphaFoldDB" id="A0A632W9A2"/>
<dbReference type="InterPro" id="IPR022548">
    <property type="entry name" value="DUF2846"/>
</dbReference>
<dbReference type="Pfam" id="PF11008">
    <property type="entry name" value="DUF2846"/>
    <property type="match status" value="1"/>
</dbReference>
<reference evidence="3" key="1">
    <citation type="submission" date="2019-10" db="EMBL/GenBank/DDBJ databases">
        <authorList>
            <person name="Ashton P.M."/>
            <person name="Dallman T."/>
            <person name="Nair S."/>
            <person name="De Pinna E."/>
            <person name="Peters T."/>
            <person name="Grant K."/>
        </authorList>
    </citation>
    <scope>NUCLEOTIDE SEQUENCE</scope>
    <source>
        <strain evidence="3">821059</strain>
    </source>
</reference>
<keyword evidence="1" id="KW-0732">Signal</keyword>
<proteinExistence type="predicted"/>
<feature type="signal peptide" evidence="1">
    <location>
        <begin position="1"/>
        <end position="20"/>
    </location>
</feature>
<comment type="caution">
    <text evidence="3">The sequence shown here is derived from an EMBL/GenBank/DDBJ whole genome shotgun (WGS) entry which is preliminary data.</text>
</comment>
<dbReference type="InterPro" id="IPR016596">
    <property type="entry name" value="UCP012335"/>
</dbReference>
<sequence length="156" mass="16616">MKKIVVVSALLAALTLTGCASVPLASNSESVKAKSFPVPSEGHSGLYVYRDSFAGKALKKDVYLDGKCVGETADKVFFYQQIESGKPHVLATESEFSPNNLPLNNTVSGQNYFVRQYIKMGVFVGGAGLELVPEAEGKRVVSKPDVKLALGGNCDN</sequence>
<evidence type="ECO:0000259" key="2">
    <source>
        <dbReference type="Pfam" id="PF11008"/>
    </source>
</evidence>
<accession>A0A632W9A2</accession>
<dbReference type="EMBL" id="AAMGKT010000039">
    <property type="protein sequence ID" value="EDH1112616.1"/>
    <property type="molecule type" value="Genomic_DNA"/>
</dbReference>
<feature type="domain" description="DUF2846" evidence="2">
    <location>
        <begin position="41"/>
        <end position="127"/>
    </location>
</feature>
<dbReference type="PROSITE" id="PS51257">
    <property type="entry name" value="PROKAR_LIPOPROTEIN"/>
    <property type="match status" value="1"/>
</dbReference>
<dbReference type="RefSeq" id="WP_047402195.1">
    <property type="nucleotide sequence ID" value="NZ_CP087545.1"/>
</dbReference>
<feature type="chain" id="PRO_5026175489" evidence="1">
    <location>
        <begin position="21"/>
        <end position="156"/>
    </location>
</feature>
<name>A0A632W9A2_SALET</name>